<evidence type="ECO:0000313" key="7">
    <source>
        <dbReference type="EMBL" id="RPA82419.1"/>
    </source>
</evidence>
<feature type="transmembrane region" description="Helical" evidence="6">
    <location>
        <begin position="407"/>
        <end position="426"/>
    </location>
</feature>
<feature type="transmembrane region" description="Helical" evidence="6">
    <location>
        <begin position="272"/>
        <end position="294"/>
    </location>
</feature>
<organism evidence="7 8">
    <name type="scientific">Ascobolus immersus RN42</name>
    <dbReference type="NCBI Taxonomy" id="1160509"/>
    <lineage>
        <taxon>Eukaryota</taxon>
        <taxon>Fungi</taxon>
        <taxon>Dikarya</taxon>
        <taxon>Ascomycota</taxon>
        <taxon>Pezizomycotina</taxon>
        <taxon>Pezizomycetes</taxon>
        <taxon>Pezizales</taxon>
        <taxon>Ascobolaceae</taxon>
        <taxon>Ascobolus</taxon>
    </lineage>
</organism>
<evidence type="ECO:0000256" key="2">
    <source>
        <dbReference type="ARBA" id="ARBA00022692"/>
    </source>
</evidence>
<feature type="transmembrane region" description="Helical" evidence="6">
    <location>
        <begin position="161"/>
        <end position="182"/>
    </location>
</feature>
<feature type="region of interest" description="Disordered" evidence="5">
    <location>
        <begin position="238"/>
        <end position="262"/>
    </location>
</feature>
<gene>
    <name evidence="7" type="ORF">BJ508DRAFT_208165</name>
</gene>
<keyword evidence="8" id="KW-1185">Reference proteome</keyword>
<evidence type="ECO:0000256" key="6">
    <source>
        <dbReference type="SAM" id="Phobius"/>
    </source>
</evidence>
<feature type="transmembrane region" description="Helical" evidence="6">
    <location>
        <begin position="300"/>
        <end position="322"/>
    </location>
</feature>
<feature type="transmembrane region" description="Helical" evidence="6">
    <location>
        <begin position="366"/>
        <end position="386"/>
    </location>
</feature>
<keyword evidence="4 6" id="KW-0472">Membrane</keyword>
<keyword evidence="3 6" id="KW-1133">Transmembrane helix</keyword>
<feature type="compositionally biased region" description="Polar residues" evidence="5">
    <location>
        <begin position="245"/>
        <end position="257"/>
    </location>
</feature>
<dbReference type="AlphaFoldDB" id="A0A3N4I8L8"/>
<dbReference type="EMBL" id="ML119671">
    <property type="protein sequence ID" value="RPA82419.1"/>
    <property type="molecule type" value="Genomic_DNA"/>
</dbReference>
<evidence type="ECO:0000313" key="8">
    <source>
        <dbReference type="Proteomes" id="UP000275078"/>
    </source>
</evidence>
<feature type="non-terminal residue" evidence="7">
    <location>
        <position position="1"/>
    </location>
</feature>
<feature type="transmembrane region" description="Helical" evidence="6">
    <location>
        <begin position="194"/>
        <end position="213"/>
    </location>
</feature>
<comment type="subcellular location">
    <subcellularLocation>
        <location evidence="1">Membrane</location>
        <topology evidence="1">Multi-pass membrane protein</topology>
    </subcellularLocation>
</comment>
<feature type="compositionally biased region" description="Basic and acidic residues" evidence="5">
    <location>
        <begin position="49"/>
        <end position="73"/>
    </location>
</feature>
<dbReference type="InterPro" id="IPR003689">
    <property type="entry name" value="ZIP"/>
</dbReference>
<evidence type="ECO:0000256" key="5">
    <source>
        <dbReference type="SAM" id="MobiDB-lite"/>
    </source>
</evidence>
<dbReference type="OrthoDB" id="448280at2759"/>
<evidence type="ECO:0000256" key="4">
    <source>
        <dbReference type="ARBA" id="ARBA00023136"/>
    </source>
</evidence>
<reference evidence="7 8" key="1">
    <citation type="journal article" date="2018" name="Nat. Ecol. Evol.">
        <title>Pezizomycetes genomes reveal the molecular basis of ectomycorrhizal truffle lifestyle.</title>
        <authorList>
            <person name="Murat C."/>
            <person name="Payen T."/>
            <person name="Noel B."/>
            <person name="Kuo A."/>
            <person name="Morin E."/>
            <person name="Chen J."/>
            <person name="Kohler A."/>
            <person name="Krizsan K."/>
            <person name="Balestrini R."/>
            <person name="Da Silva C."/>
            <person name="Montanini B."/>
            <person name="Hainaut M."/>
            <person name="Levati E."/>
            <person name="Barry K.W."/>
            <person name="Belfiori B."/>
            <person name="Cichocki N."/>
            <person name="Clum A."/>
            <person name="Dockter R.B."/>
            <person name="Fauchery L."/>
            <person name="Guy J."/>
            <person name="Iotti M."/>
            <person name="Le Tacon F."/>
            <person name="Lindquist E.A."/>
            <person name="Lipzen A."/>
            <person name="Malagnac F."/>
            <person name="Mello A."/>
            <person name="Molinier V."/>
            <person name="Miyauchi S."/>
            <person name="Poulain J."/>
            <person name="Riccioni C."/>
            <person name="Rubini A."/>
            <person name="Sitrit Y."/>
            <person name="Splivallo R."/>
            <person name="Traeger S."/>
            <person name="Wang M."/>
            <person name="Zifcakova L."/>
            <person name="Wipf D."/>
            <person name="Zambonelli A."/>
            <person name="Paolocci F."/>
            <person name="Nowrousian M."/>
            <person name="Ottonello S."/>
            <person name="Baldrian P."/>
            <person name="Spatafora J.W."/>
            <person name="Henrissat B."/>
            <person name="Nagy L.G."/>
            <person name="Aury J.M."/>
            <person name="Wincker P."/>
            <person name="Grigoriev I.V."/>
            <person name="Bonfante P."/>
            <person name="Martin F.M."/>
        </authorList>
    </citation>
    <scope>NUCLEOTIDE SEQUENCE [LARGE SCALE GENOMIC DNA]</scope>
    <source>
        <strain evidence="7 8">RN42</strain>
    </source>
</reference>
<dbReference type="PANTHER" id="PTHR11040">
    <property type="entry name" value="ZINC/IRON TRANSPORTER"/>
    <property type="match status" value="1"/>
</dbReference>
<keyword evidence="2 6" id="KW-0812">Transmembrane</keyword>
<feature type="region of interest" description="Disordered" evidence="5">
    <location>
        <begin position="1"/>
        <end position="23"/>
    </location>
</feature>
<dbReference type="GO" id="GO:0005385">
    <property type="term" value="F:zinc ion transmembrane transporter activity"/>
    <property type="evidence" value="ECO:0007669"/>
    <property type="project" value="TreeGrafter"/>
</dbReference>
<protein>
    <submittedName>
        <fullName evidence="7">Zip-domain-containing protein</fullName>
    </submittedName>
</protein>
<dbReference type="GO" id="GO:0005886">
    <property type="term" value="C:plasma membrane"/>
    <property type="evidence" value="ECO:0007669"/>
    <property type="project" value="TreeGrafter"/>
</dbReference>
<sequence>GEEVAVRTAKSTSEKLPSSYKGCHDHDGAVFCIDDKGHDVAISGLSGDSHGEEGHDDHAHEEEGHDDHDHDHDDETEAAPAKKDKGNCHFHAGVEHCTGEAGEAQQTCEAPDHEYNIPIRIGSIFIVMVTSALAVFAPILLRRFGQGSKISRLAFTGIKQFGTGVIIATAFVHLLTHANLLLGNSCVGELKYEAAVTAICMAGVFMSFFVEYLGSRYIMHHNDTAKEKREVEAMQNKDLEGNGSGSDSEVSTENVAVSSGPHDCQTEDRLSVFVMEMGVIFHSILIGITLVVAGDSGFKTLLVVIIFHQAFEGLALGARISSLAPLKTLSLTKIVLGLAFALITPAGMAIGIGVRNHFNGNDRETLIAMGTLDAFSAGILIWVGLVEMWAHDWLNGEMKRASLGKTIWGMLCLMGGMILMGVLGKWA</sequence>
<dbReference type="Pfam" id="PF02535">
    <property type="entry name" value="Zip"/>
    <property type="match status" value="1"/>
</dbReference>
<proteinExistence type="predicted"/>
<dbReference type="PANTHER" id="PTHR11040:SF44">
    <property type="entry name" value="PROTEIN ZNTC-RELATED"/>
    <property type="match status" value="1"/>
</dbReference>
<dbReference type="Proteomes" id="UP000275078">
    <property type="component" value="Unassembled WGS sequence"/>
</dbReference>
<evidence type="ECO:0000256" key="3">
    <source>
        <dbReference type="ARBA" id="ARBA00022989"/>
    </source>
</evidence>
<evidence type="ECO:0000256" key="1">
    <source>
        <dbReference type="ARBA" id="ARBA00004141"/>
    </source>
</evidence>
<accession>A0A3N4I8L8</accession>
<name>A0A3N4I8L8_ASCIM</name>
<feature type="transmembrane region" description="Helical" evidence="6">
    <location>
        <begin position="121"/>
        <end position="141"/>
    </location>
</feature>
<feature type="transmembrane region" description="Helical" evidence="6">
    <location>
        <begin position="334"/>
        <end position="354"/>
    </location>
</feature>
<feature type="region of interest" description="Disordered" evidence="5">
    <location>
        <begin position="42"/>
        <end position="86"/>
    </location>
</feature>
<dbReference type="STRING" id="1160509.A0A3N4I8L8"/>